<proteinExistence type="predicted"/>
<protein>
    <submittedName>
        <fullName evidence="2">YdcF family protein</fullName>
    </submittedName>
</protein>
<dbReference type="Proteomes" id="UP000317344">
    <property type="component" value="Chromosome"/>
</dbReference>
<evidence type="ECO:0000259" key="1">
    <source>
        <dbReference type="Pfam" id="PF02698"/>
    </source>
</evidence>
<dbReference type="CDD" id="cd06259">
    <property type="entry name" value="YdcF-like"/>
    <property type="match status" value="1"/>
</dbReference>
<feature type="domain" description="DUF218" evidence="1">
    <location>
        <begin position="66"/>
        <end position="180"/>
    </location>
</feature>
<dbReference type="InterPro" id="IPR014729">
    <property type="entry name" value="Rossmann-like_a/b/a_fold"/>
</dbReference>
<reference evidence="2 3" key="2">
    <citation type="submission" date="2019-07" db="EMBL/GenBank/DDBJ databases">
        <authorList>
            <person name="Huang Y."/>
        </authorList>
    </citation>
    <scope>NUCLEOTIDE SEQUENCE [LARGE SCALE GENOMIC DNA]</scope>
    <source>
        <strain evidence="2 3">HY188</strain>
    </source>
</reference>
<dbReference type="GO" id="GO:0005886">
    <property type="term" value="C:plasma membrane"/>
    <property type="evidence" value="ECO:0007669"/>
    <property type="project" value="TreeGrafter"/>
</dbReference>
<dbReference type="OrthoDB" id="3289889at2"/>
<evidence type="ECO:0000313" key="2">
    <source>
        <dbReference type="EMBL" id="QDQ99467.1"/>
    </source>
</evidence>
<organism evidence="2 3">
    <name type="scientific">Tomitella fengzijianii</name>
    <dbReference type="NCBI Taxonomy" id="2597660"/>
    <lineage>
        <taxon>Bacteria</taxon>
        <taxon>Bacillati</taxon>
        <taxon>Actinomycetota</taxon>
        <taxon>Actinomycetes</taxon>
        <taxon>Mycobacteriales</taxon>
        <taxon>Tomitella</taxon>
    </lineage>
</organism>
<dbReference type="InterPro" id="IPR003848">
    <property type="entry name" value="DUF218"/>
</dbReference>
<keyword evidence="3" id="KW-1185">Reference proteome</keyword>
<dbReference type="KEGG" id="toy:FO059_17210"/>
<accession>A0A516X8S3</accession>
<reference evidence="2 3" key="1">
    <citation type="submission" date="2019-07" db="EMBL/GenBank/DDBJ databases">
        <title>Tomitella cavernea sp. nov., an actinomycete isolated from soil.</title>
        <authorList>
            <person name="Cheng J."/>
        </authorList>
    </citation>
    <scope>NUCLEOTIDE SEQUENCE [LARGE SCALE GENOMIC DNA]</scope>
    <source>
        <strain evidence="2 3">HY188</strain>
    </source>
</reference>
<gene>
    <name evidence="2" type="ORF">FO059_17210</name>
</gene>
<name>A0A516X8S3_9ACTN</name>
<sequence length="193" mass="20251">MDLIPEAIAAFSGSLGLPTTVSNAILSTVGGCQSDDAEAIVACTEDQTLTTEAPLLLRTDPVRTNIVVLGAGLYDDGTMRPVLESRLRAALDLANNFPAAPIVVTGGVPQNGRTEADAMYDWLVANGIPGDRITKEGRSTSTIENARFTDEILDSRRSPAAVVVTSPGHLQRALVDFRKAVGGERPIQGVVAP</sequence>
<dbReference type="InterPro" id="IPR051599">
    <property type="entry name" value="Cell_Envelope_Assoc"/>
</dbReference>
<dbReference type="EMBL" id="CP041765">
    <property type="protein sequence ID" value="QDQ99467.1"/>
    <property type="molecule type" value="Genomic_DNA"/>
</dbReference>
<dbReference type="GO" id="GO:0000270">
    <property type="term" value="P:peptidoglycan metabolic process"/>
    <property type="evidence" value="ECO:0007669"/>
    <property type="project" value="TreeGrafter"/>
</dbReference>
<evidence type="ECO:0000313" key="3">
    <source>
        <dbReference type="Proteomes" id="UP000317344"/>
    </source>
</evidence>
<dbReference type="PANTHER" id="PTHR30336">
    <property type="entry name" value="INNER MEMBRANE PROTEIN, PROBABLE PERMEASE"/>
    <property type="match status" value="1"/>
</dbReference>
<dbReference type="PANTHER" id="PTHR30336:SF4">
    <property type="entry name" value="ENVELOPE BIOGENESIS FACTOR ELYC"/>
    <property type="match status" value="1"/>
</dbReference>
<dbReference type="GO" id="GO:0043164">
    <property type="term" value="P:Gram-negative-bacterium-type cell wall biogenesis"/>
    <property type="evidence" value="ECO:0007669"/>
    <property type="project" value="TreeGrafter"/>
</dbReference>
<dbReference type="Gene3D" id="3.40.50.620">
    <property type="entry name" value="HUPs"/>
    <property type="match status" value="1"/>
</dbReference>
<dbReference type="AlphaFoldDB" id="A0A516X8S3"/>
<dbReference type="Pfam" id="PF02698">
    <property type="entry name" value="DUF218"/>
    <property type="match status" value="1"/>
</dbReference>